<organism evidence="1">
    <name type="scientific">Cladocopium goreaui</name>
    <dbReference type="NCBI Taxonomy" id="2562237"/>
    <lineage>
        <taxon>Eukaryota</taxon>
        <taxon>Sar</taxon>
        <taxon>Alveolata</taxon>
        <taxon>Dinophyceae</taxon>
        <taxon>Suessiales</taxon>
        <taxon>Symbiodiniaceae</taxon>
        <taxon>Cladocopium</taxon>
    </lineage>
</organism>
<evidence type="ECO:0000313" key="2">
    <source>
        <dbReference type="EMBL" id="CAL1156742.1"/>
    </source>
</evidence>
<evidence type="ECO:0000313" key="3">
    <source>
        <dbReference type="EMBL" id="CAL4790679.1"/>
    </source>
</evidence>
<reference evidence="1" key="1">
    <citation type="submission" date="2022-10" db="EMBL/GenBank/DDBJ databases">
        <authorList>
            <person name="Chen Y."/>
            <person name="Dougan E. K."/>
            <person name="Chan C."/>
            <person name="Rhodes N."/>
            <person name="Thang M."/>
        </authorList>
    </citation>
    <scope>NUCLEOTIDE SEQUENCE</scope>
</reference>
<dbReference type="Proteomes" id="UP001152797">
    <property type="component" value="Unassembled WGS sequence"/>
</dbReference>
<protein>
    <submittedName>
        <fullName evidence="3">Tubulin delta chain (Delta-tubulin)</fullName>
    </submittedName>
</protein>
<evidence type="ECO:0000313" key="1">
    <source>
        <dbReference type="EMBL" id="CAI4003367.1"/>
    </source>
</evidence>
<accession>A0A9P1D2X2</accession>
<gene>
    <name evidence="1" type="ORF">C1SCF055_LOCUS29239</name>
</gene>
<reference evidence="2" key="2">
    <citation type="submission" date="2024-04" db="EMBL/GenBank/DDBJ databases">
        <authorList>
            <person name="Chen Y."/>
            <person name="Shah S."/>
            <person name="Dougan E. K."/>
            <person name="Thang M."/>
            <person name="Chan C."/>
        </authorList>
    </citation>
    <scope>NUCLEOTIDE SEQUENCE [LARGE SCALE GENOMIC DNA]</scope>
</reference>
<keyword evidence="4" id="KW-1185">Reference proteome</keyword>
<dbReference type="EMBL" id="CAMXCT020003255">
    <property type="protein sequence ID" value="CAL1156742.1"/>
    <property type="molecule type" value="Genomic_DNA"/>
</dbReference>
<proteinExistence type="predicted"/>
<dbReference type="EMBL" id="CAMXCT010003255">
    <property type="protein sequence ID" value="CAI4003367.1"/>
    <property type="molecule type" value="Genomic_DNA"/>
</dbReference>
<dbReference type="OrthoDB" id="420241at2759"/>
<comment type="caution">
    <text evidence="1">The sequence shown here is derived from an EMBL/GenBank/DDBJ whole genome shotgun (WGS) entry which is preliminary data.</text>
</comment>
<dbReference type="AlphaFoldDB" id="A0A9P1D2X2"/>
<sequence length="167" mass="19006">MSFAANLTKIVAGKKSEIADREKIAQSWKDKEAKLLEEAVNLFKSRCVKEAELQKTDATISFEVITRETPDFPKRILTDSTYFVDSWPNGTTAESWFYATRGVNSSWSPGAPILFAEVLQAMLPKFVERVKDLGFQECNHEAGTWKVAVCWPNPDENSAEKKKRRRE</sequence>
<evidence type="ECO:0000313" key="4">
    <source>
        <dbReference type="Proteomes" id="UP001152797"/>
    </source>
</evidence>
<name>A0A9P1D2X2_9DINO</name>
<dbReference type="EMBL" id="CAMXCT030003255">
    <property type="protein sequence ID" value="CAL4790679.1"/>
    <property type="molecule type" value="Genomic_DNA"/>
</dbReference>